<evidence type="ECO:0000256" key="2">
    <source>
        <dbReference type="ARBA" id="ARBA00022840"/>
    </source>
</evidence>
<dbReference type="InterPro" id="IPR003593">
    <property type="entry name" value="AAA+_ATPase"/>
</dbReference>
<dbReference type="InterPro" id="IPR007831">
    <property type="entry name" value="T2SS_GspE_N"/>
</dbReference>
<evidence type="ECO:0000313" key="4">
    <source>
        <dbReference type="EMBL" id="VAW47830.1"/>
    </source>
</evidence>
<dbReference type="GO" id="GO:0005886">
    <property type="term" value="C:plasma membrane"/>
    <property type="evidence" value="ECO:0007669"/>
    <property type="project" value="TreeGrafter"/>
</dbReference>
<gene>
    <name evidence="4" type="ORF">MNBD_GAMMA03-1938</name>
</gene>
<name>A0A3B0W5Y3_9ZZZZ</name>
<keyword evidence="2" id="KW-0067">ATP-binding</keyword>
<dbReference type="GO" id="GO:0005524">
    <property type="term" value="F:ATP binding"/>
    <property type="evidence" value="ECO:0007669"/>
    <property type="project" value="UniProtKB-KW"/>
</dbReference>
<dbReference type="GO" id="GO:0016887">
    <property type="term" value="F:ATP hydrolysis activity"/>
    <property type="evidence" value="ECO:0007669"/>
    <property type="project" value="TreeGrafter"/>
</dbReference>
<organism evidence="4">
    <name type="scientific">hydrothermal vent metagenome</name>
    <dbReference type="NCBI Taxonomy" id="652676"/>
    <lineage>
        <taxon>unclassified sequences</taxon>
        <taxon>metagenomes</taxon>
        <taxon>ecological metagenomes</taxon>
    </lineage>
</organism>
<dbReference type="PANTHER" id="PTHR30258:SF2">
    <property type="entry name" value="COMG OPERON PROTEIN 1"/>
    <property type="match status" value="1"/>
</dbReference>
<proteinExistence type="predicted"/>
<dbReference type="Gene3D" id="3.30.450.90">
    <property type="match status" value="1"/>
</dbReference>
<dbReference type="InterPro" id="IPR001482">
    <property type="entry name" value="T2SS/T4SS_dom"/>
</dbReference>
<dbReference type="PANTHER" id="PTHR30258">
    <property type="entry name" value="TYPE II SECRETION SYSTEM PROTEIN GSPE-RELATED"/>
    <property type="match status" value="1"/>
</dbReference>
<reference evidence="4" key="1">
    <citation type="submission" date="2018-06" db="EMBL/GenBank/DDBJ databases">
        <authorList>
            <person name="Zhirakovskaya E."/>
        </authorList>
    </citation>
    <scope>NUCLEOTIDE SEQUENCE</scope>
</reference>
<evidence type="ECO:0000256" key="1">
    <source>
        <dbReference type="ARBA" id="ARBA00022741"/>
    </source>
</evidence>
<dbReference type="EMBL" id="UOFC01000168">
    <property type="protein sequence ID" value="VAW47830.1"/>
    <property type="molecule type" value="Genomic_DNA"/>
</dbReference>
<sequence length="562" mass="63001">MSVTTNRLKERLIREGHVSDDQLHIALIEQKKTGQNLGDILVSMGFVSVEVIREMVGSYVGYSSMSLKEVVPDPKALSLVSETFAHSYMIMPISLKEQEFKVAMTNPSDILVLDKLKRHLQNPNIQVVPVLAVESEIQLSIDKYYGYELSIEGILKELETGKADLNRVSSDNEYSQPMVRLIDNILTDAVKRNASDIHFEPEEDYIRIRYRIDGVLQQIRLLHKIYWSGLVVRLKVMSELDLTEQRLPQDGNMSLIVHGRRIDFRISSLPGSHGENIVLRILDREKGIVPLDDLGLDSESYAELKLMMGRPTGILLVTGPTGSGKTTTLYSILNELNDVGVNIMTLEDPVEYPMSLIRQTPINDEIGMTFAAGIRSLMRQDPDIILIGEIRDAETAEMSIRAAMTGHQVFATLHTNSAIGAIPRLLDIGVSRSIMSGNIIGIIAQRLARKLCVYCKEPYEPEDFERQLLSMSDTDDYTLYRAAGCDQCNNVGYKGRLAVLETLRFTSEMDELLLDGASQHDLLEKAVKNGFSTMVQSGIRWVKQGETSLEEISRIVNLTDLL</sequence>
<dbReference type="Pfam" id="PF00437">
    <property type="entry name" value="T2SSE"/>
    <property type="match status" value="1"/>
</dbReference>
<feature type="domain" description="Bacterial type II secretion system protein E" evidence="3">
    <location>
        <begin position="378"/>
        <end position="392"/>
    </location>
</feature>
<dbReference type="SMART" id="SM00382">
    <property type="entry name" value="AAA"/>
    <property type="match status" value="1"/>
</dbReference>
<accession>A0A3B0W5Y3</accession>
<dbReference type="InterPro" id="IPR027417">
    <property type="entry name" value="P-loop_NTPase"/>
</dbReference>
<dbReference type="SUPFAM" id="SSF52540">
    <property type="entry name" value="P-loop containing nucleoside triphosphate hydrolases"/>
    <property type="match status" value="1"/>
</dbReference>
<dbReference type="SUPFAM" id="SSF160246">
    <property type="entry name" value="EspE N-terminal domain-like"/>
    <property type="match status" value="1"/>
</dbReference>
<evidence type="ECO:0000259" key="3">
    <source>
        <dbReference type="PROSITE" id="PS00662"/>
    </source>
</evidence>
<dbReference type="Gene3D" id="3.30.300.160">
    <property type="entry name" value="Type II secretion system, protein E, N-terminal domain"/>
    <property type="match status" value="1"/>
</dbReference>
<dbReference type="Gene3D" id="3.40.50.300">
    <property type="entry name" value="P-loop containing nucleotide triphosphate hydrolases"/>
    <property type="match status" value="1"/>
</dbReference>
<dbReference type="AlphaFoldDB" id="A0A3B0W5Y3"/>
<dbReference type="CDD" id="cd01129">
    <property type="entry name" value="PulE-GspE-like"/>
    <property type="match status" value="1"/>
</dbReference>
<protein>
    <submittedName>
        <fullName evidence="4">Type II secretion system protein E</fullName>
    </submittedName>
</protein>
<dbReference type="Pfam" id="PF05157">
    <property type="entry name" value="MshEN"/>
    <property type="match status" value="1"/>
</dbReference>
<keyword evidence="1" id="KW-0547">Nucleotide-binding</keyword>
<dbReference type="InterPro" id="IPR037257">
    <property type="entry name" value="T2SS_E_N_sf"/>
</dbReference>
<dbReference type="PROSITE" id="PS00662">
    <property type="entry name" value="T2SP_E"/>
    <property type="match status" value="1"/>
</dbReference>